<dbReference type="InterPro" id="IPR003871">
    <property type="entry name" value="RFA1B/D_OB_1st"/>
</dbReference>
<evidence type="ECO:0000313" key="2">
    <source>
        <dbReference type="EMBL" id="KEH18696.1"/>
    </source>
</evidence>
<organism evidence="2 4">
    <name type="scientific">Medicago truncatula</name>
    <name type="common">Barrel medic</name>
    <name type="synonym">Medicago tribuloides</name>
    <dbReference type="NCBI Taxonomy" id="3880"/>
    <lineage>
        <taxon>Eukaryota</taxon>
        <taxon>Viridiplantae</taxon>
        <taxon>Streptophyta</taxon>
        <taxon>Embryophyta</taxon>
        <taxon>Tracheophyta</taxon>
        <taxon>Spermatophyta</taxon>
        <taxon>Magnoliopsida</taxon>
        <taxon>eudicotyledons</taxon>
        <taxon>Gunneridae</taxon>
        <taxon>Pentapetalae</taxon>
        <taxon>rosids</taxon>
        <taxon>fabids</taxon>
        <taxon>Fabales</taxon>
        <taxon>Fabaceae</taxon>
        <taxon>Papilionoideae</taxon>
        <taxon>50 kb inversion clade</taxon>
        <taxon>NPAAA clade</taxon>
        <taxon>Hologalegina</taxon>
        <taxon>IRL clade</taxon>
        <taxon>Trifolieae</taxon>
        <taxon>Medicago</taxon>
    </lineage>
</organism>
<dbReference type="EMBL" id="CM001224">
    <property type="protein sequence ID" value="KEH18696.1"/>
    <property type="molecule type" value="Genomic_DNA"/>
</dbReference>
<dbReference type="CDD" id="cd04480">
    <property type="entry name" value="RPA1_DBD_A_like"/>
    <property type="match status" value="1"/>
</dbReference>
<accession>A0A072TNA1</accession>
<evidence type="ECO:0000259" key="1">
    <source>
        <dbReference type="Pfam" id="PF02721"/>
    </source>
</evidence>
<sequence length="261" mass="30208">METPIHQVLKMERPKEFIAAITDQKDLWKLSVRVKDKWTVVKDGKEHLELLIVDAKGHDIQVLIPTAYKSVYDKTLEVNSTYTLTNFHVVKNDVLFKVSDHKYKLIWTGGTTAVDVNLNDISNTHIKYKPFAEIVSSKWRPDLLVNVIGVVQDMGYCQLNEGKKLQFSTNLNSFRVMILCDIVLNCTLWEEYAPKFVQYNSDRKEAGLVIVLLKYCKIKEEGRYPLSVSNTYSFTKLFINDDMPEINMFRESLPKDDQTMS</sequence>
<gene>
    <name evidence="2" type="ordered locus">MTR_8g027910</name>
</gene>
<dbReference type="STRING" id="3880.A0A072TNA1"/>
<feature type="domain" description="Replication protein A 70 kDa DNA-binding subunit B/D first OB fold" evidence="1">
    <location>
        <begin position="18"/>
        <end position="112"/>
    </location>
</feature>
<dbReference type="SUPFAM" id="SSF50249">
    <property type="entry name" value="Nucleic acid-binding proteins"/>
    <property type="match status" value="2"/>
</dbReference>
<dbReference type="InterPro" id="IPR012340">
    <property type="entry name" value="NA-bd_OB-fold"/>
</dbReference>
<dbReference type="PANTHER" id="PTHR47165:SF4">
    <property type="entry name" value="OS03G0429900 PROTEIN"/>
    <property type="match status" value="1"/>
</dbReference>
<evidence type="ECO:0000313" key="4">
    <source>
        <dbReference type="Proteomes" id="UP000002051"/>
    </source>
</evidence>
<reference evidence="2 4" key="2">
    <citation type="journal article" date="2014" name="BMC Genomics">
        <title>An improved genome release (version Mt4.0) for the model legume Medicago truncatula.</title>
        <authorList>
            <person name="Tang H."/>
            <person name="Krishnakumar V."/>
            <person name="Bidwell S."/>
            <person name="Rosen B."/>
            <person name="Chan A."/>
            <person name="Zhou S."/>
            <person name="Gentzbittel L."/>
            <person name="Childs K.L."/>
            <person name="Yandell M."/>
            <person name="Gundlach H."/>
            <person name="Mayer K.F."/>
            <person name="Schwartz D.C."/>
            <person name="Town C.D."/>
        </authorList>
    </citation>
    <scope>GENOME REANNOTATION</scope>
    <source>
        <strain evidence="2">A17</strain>
        <strain evidence="3 4">cv. Jemalong A17</strain>
    </source>
</reference>
<reference evidence="3" key="3">
    <citation type="submission" date="2015-04" db="UniProtKB">
        <authorList>
            <consortium name="EnsemblPlants"/>
        </authorList>
    </citation>
    <scope>IDENTIFICATION</scope>
    <source>
        <strain evidence="3">cv. Jemalong A17</strain>
    </source>
</reference>
<dbReference type="CDD" id="cd04481">
    <property type="entry name" value="RPA1_DBD_B_like"/>
    <property type="match status" value="1"/>
</dbReference>
<evidence type="ECO:0000313" key="3">
    <source>
        <dbReference type="EnsemblPlants" id="KEH18696"/>
    </source>
</evidence>
<dbReference type="Gene3D" id="2.40.50.140">
    <property type="entry name" value="Nucleic acid-binding proteins"/>
    <property type="match status" value="2"/>
</dbReference>
<dbReference type="EnsemblPlants" id="KEH18696">
    <property type="protein sequence ID" value="KEH18696"/>
    <property type="gene ID" value="MTR_8g027910"/>
</dbReference>
<dbReference type="Pfam" id="PF02721">
    <property type="entry name" value="DUF223"/>
    <property type="match status" value="1"/>
</dbReference>
<keyword evidence="4" id="KW-1185">Reference proteome</keyword>
<name>A0A072TNA1_MEDTR</name>
<proteinExistence type="predicted"/>
<dbReference type="PANTHER" id="PTHR47165">
    <property type="entry name" value="OS03G0429900 PROTEIN"/>
    <property type="match status" value="1"/>
</dbReference>
<dbReference type="Proteomes" id="UP000002051">
    <property type="component" value="Chromosome 8"/>
</dbReference>
<protein>
    <submittedName>
        <fullName evidence="2">DUF223 domain protein</fullName>
    </submittedName>
</protein>
<reference evidence="2 4" key="1">
    <citation type="journal article" date="2011" name="Nature">
        <title>The Medicago genome provides insight into the evolution of rhizobial symbioses.</title>
        <authorList>
            <person name="Young N.D."/>
            <person name="Debelle F."/>
            <person name="Oldroyd G.E."/>
            <person name="Geurts R."/>
            <person name="Cannon S.B."/>
            <person name="Udvardi M.K."/>
            <person name="Benedito V.A."/>
            <person name="Mayer K.F."/>
            <person name="Gouzy J."/>
            <person name="Schoof H."/>
            <person name="Van de Peer Y."/>
            <person name="Proost S."/>
            <person name="Cook D.R."/>
            <person name="Meyers B.C."/>
            <person name="Spannagl M."/>
            <person name="Cheung F."/>
            <person name="De Mita S."/>
            <person name="Krishnakumar V."/>
            <person name="Gundlach H."/>
            <person name="Zhou S."/>
            <person name="Mudge J."/>
            <person name="Bharti A.K."/>
            <person name="Murray J.D."/>
            <person name="Naoumkina M.A."/>
            <person name="Rosen B."/>
            <person name="Silverstein K.A."/>
            <person name="Tang H."/>
            <person name="Rombauts S."/>
            <person name="Zhao P.X."/>
            <person name="Zhou P."/>
            <person name="Barbe V."/>
            <person name="Bardou P."/>
            <person name="Bechner M."/>
            <person name="Bellec A."/>
            <person name="Berger A."/>
            <person name="Berges H."/>
            <person name="Bidwell S."/>
            <person name="Bisseling T."/>
            <person name="Choisne N."/>
            <person name="Couloux A."/>
            <person name="Denny R."/>
            <person name="Deshpande S."/>
            <person name="Dai X."/>
            <person name="Doyle J.J."/>
            <person name="Dudez A.M."/>
            <person name="Farmer A.D."/>
            <person name="Fouteau S."/>
            <person name="Franken C."/>
            <person name="Gibelin C."/>
            <person name="Gish J."/>
            <person name="Goldstein S."/>
            <person name="Gonzalez A.J."/>
            <person name="Green P.J."/>
            <person name="Hallab A."/>
            <person name="Hartog M."/>
            <person name="Hua A."/>
            <person name="Humphray S.J."/>
            <person name="Jeong D.H."/>
            <person name="Jing Y."/>
            <person name="Jocker A."/>
            <person name="Kenton S.M."/>
            <person name="Kim D.J."/>
            <person name="Klee K."/>
            <person name="Lai H."/>
            <person name="Lang C."/>
            <person name="Lin S."/>
            <person name="Macmil S.L."/>
            <person name="Magdelenat G."/>
            <person name="Matthews L."/>
            <person name="McCorrison J."/>
            <person name="Monaghan E.L."/>
            <person name="Mun J.H."/>
            <person name="Najar F.Z."/>
            <person name="Nicholson C."/>
            <person name="Noirot C."/>
            <person name="O'Bleness M."/>
            <person name="Paule C.R."/>
            <person name="Poulain J."/>
            <person name="Prion F."/>
            <person name="Qin B."/>
            <person name="Qu C."/>
            <person name="Retzel E.F."/>
            <person name="Riddle C."/>
            <person name="Sallet E."/>
            <person name="Samain S."/>
            <person name="Samson N."/>
            <person name="Sanders I."/>
            <person name="Saurat O."/>
            <person name="Scarpelli C."/>
            <person name="Schiex T."/>
            <person name="Segurens B."/>
            <person name="Severin A.J."/>
            <person name="Sherrier D.J."/>
            <person name="Shi R."/>
            <person name="Sims S."/>
            <person name="Singer S.R."/>
            <person name="Sinharoy S."/>
            <person name="Sterck L."/>
            <person name="Viollet A."/>
            <person name="Wang B.B."/>
            <person name="Wang K."/>
            <person name="Wang M."/>
            <person name="Wang X."/>
            <person name="Warfsmann J."/>
            <person name="Weissenbach J."/>
            <person name="White D.D."/>
            <person name="White J.D."/>
            <person name="Wiley G.B."/>
            <person name="Wincker P."/>
            <person name="Xing Y."/>
            <person name="Yang L."/>
            <person name="Yao Z."/>
            <person name="Ying F."/>
            <person name="Zhai J."/>
            <person name="Zhou L."/>
            <person name="Zuber A."/>
            <person name="Denarie J."/>
            <person name="Dixon R.A."/>
            <person name="May G.D."/>
            <person name="Schwartz D.C."/>
            <person name="Rogers J."/>
            <person name="Quetier F."/>
            <person name="Town C.D."/>
            <person name="Roe B.A."/>
        </authorList>
    </citation>
    <scope>NUCLEOTIDE SEQUENCE [LARGE SCALE GENOMIC DNA]</scope>
    <source>
        <strain evidence="2">A17</strain>
        <strain evidence="3 4">cv. Jemalong A17</strain>
    </source>
</reference>
<dbReference type="AlphaFoldDB" id="A0A072TNA1"/>
<dbReference type="HOGENOM" id="CLU_063784_0_0_1"/>